<sequence>MFETNKFIVREYFRKMIGEEGMRIMGTVPEGEITDEEIARLSDTKLTAVRKVLYTLYENRIAEYRTERDDTSGWITYLWRFNYDNIKKIMGDEADGLLTGLKSQLEDERKGVFYQCSCQRISFEEAAAKDFRCDECNSNFEYVDNQDLISELEEKIEEIEKWKREIKKG</sequence>
<dbReference type="GO" id="GO:0006355">
    <property type="term" value="P:regulation of DNA-templated transcription"/>
    <property type="evidence" value="ECO:0007669"/>
    <property type="project" value="InterPro"/>
</dbReference>
<accession>A0A7G9YYS3</accession>
<evidence type="ECO:0000259" key="5">
    <source>
        <dbReference type="PROSITE" id="PS51344"/>
    </source>
</evidence>
<gene>
    <name evidence="4 6" type="primary">tfe</name>
    <name evidence="6" type="ORF">NDOAJMFA_00007</name>
</gene>
<dbReference type="SUPFAM" id="SSF46785">
    <property type="entry name" value="Winged helix' DNA-binding domain"/>
    <property type="match status" value="1"/>
</dbReference>
<dbReference type="GO" id="GO:0003677">
    <property type="term" value="F:DNA binding"/>
    <property type="evidence" value="ECO:0007669"/>
    <property type="project" value="UniProtKB-KW"/>
</dbReference>
<dbReference type="AlphaFoldDB" id="A0A7G9YYS3"/>
<comment type="function">
    <text evidence="4">Transcription factor that plays a role in the activation of archaeal genes transcribed by RNA polymerase. Facilitates transcription initiation by enhancing TATA-box recognition by TATA-box-binding protein (Tbp), and transcription factor B (Tfb) and RNA polymerase recruitment. Not absolutely required for transcription in vitro, but particularly important in cases where Tbp or Tfb function is not optimal. It dynamically alters the nucleic acid-binding properties of RNA polymerases by stabilizing the initiation complex and destabilizing elongation complexes. Seems to translocate with the RNA polymerase following initiation and acts by binding to the non template strand of the transcription bubble in elongation complexes.</text>
</comment>
<dbReference type="EMBL" id="MT631533">
    <property type="protein sequence ID" value="QNO53157.1"/>
    <property type="molecule type" value="Genomic_DNA"/>
</dbReference>
<keyword evidence="3 4" id="KW-0804">Transcription</keyword>
<protein>
    <recommendedName>
        <fullName evidence="4">Transcription factor E</fullName>
        <shortName evidence="4">TFE</shortName>
    </recommendedName>
    <alternativeName>
        <fullName evidence="4">TFIIE subunit alpha homolog</fullName>
    </alternativeName>
    <alternativeName>
        <fullName evidence="4">Transcription initiation factor TFIIE</fullName>
    </alternativeName>
</protein>
<comment type="domain">
    <text evidence="4">The winged helix domain is involved in binding to DNA in the preinitiation complex.</text>
</comment>
<feature type="domain" description="HTH TFE/IIEalpha-type" evidence="5">
    <location>
        <begin position="5"/>
        <end position="87"/>
    </location>
</feature>
<dbReference type="Gene3D" id="1.10.10.10">
    <property type="entry name" value="Winged helix-like DNA-binding domain superfamily/Winged helix DNA-binding domain"/>
    <property type="match status" value="1"/>
</dbReference>
<dbReference type="InterPro" id="IPR024550">
    <property type="entry name" value="TFIIEa/SarR/Rpc3_HTH_dom"/>
</dbReference>
<evidence type="ECO:0000256" key="4">
    <source>
        <dbReference type="HAMAP-Rule" id="MF_01909"/>
    </source>
</evidence>
<comment type="similarity">
    <text evidence="4">Belongs to the TFE family.</text>
</comment>
<reference evidence="6" key="1">
    <citation type="submission" date="2020-06" db="EMBL/GenBank/DDBJ databases">
        <title>Unique genomic features of the anaerobic methanotrophic archaea.</title>
        <authorList>
            <person name="Chadwick G.L."/>
            <person name="Skennerton C.T."/>
            <person name="Laso-Perez R."/>
            <person name="Leu A.O."/>
            <person name="Speth D.R."/>
            <person name="Yu H."/>
            <person name="Morgan-Lang C."/>
            <person name="Hatzenpichler R."/>
            <person name="Goudeau D."/>
            <person name="Malmstrom R."/>
            <person name="Brazelton W.J."/>
            <person name="Woyke T."/>
            <person name="Hallam S.J."/>
            <person name="Tyson G.W."/>
            <person name="Wegener G."/>
            <person name="Boetius A."/>
            <person name="Orphan V."/>
        </authorList>
    </citation>
    <scope>NUCLEOTIDE SEQUENCE</scope>
</reference>
<evidence type="ECO:0000313" key="6">
    <source>
        <dbReference type="EMBL" id="QNO53157.1"/>
    </source>
</evidence>
<dbReference type="InterPro" id="IPR017919">
    <property type="entry name" value="TFIIE/TFIIEa_HTH"/>
</dbReference>
<proteinExistence type="inferred from homology"/>
<evidence type="ECO:0000256" key="1">
    <source>
        <dbReference type="ARBA" id="ARBA00023015"/>
    </source>
</evidence>
<keyword evidence="2 4" id="KW-0238">DNA-binding</keyword>
<dbReference type="HAMAP" id="MF_01909">
    <property type="entry name" value="TFE_arch"/>
    <property type="match status" value="1"/>
</dbReference>
<dbReference type="InterPro" id="IPR036390">
    <property type="entry name" value="WH_DNA-bd_sf"/>
</dbReference>
<dbReference type="InterPro" id="IPR002853">
    <property type="entry name" value="TFIIE_asu"/>
</dbReference>
<evidence type="ECO:0000256" key="3">
    <source>
        <dbReference type="ARBA" id="ARBA00023163"/>
    </source>
</evidence>
<dbReference type="PIRSF" id="PIRSF006373">
    <property type="entry name" value="TF_E_archaea"/>
    <property type="match status" value="1"/>
</dbReference>
<comment type="subunit">
    <text evidence="4">Monomer. Interaction with RNA polymerase subunits RpoF and RpoE is necessary for Tfe stimulatory transcription activity. Able to interact with Tbp and RNA polymerase in the absence of DNA promoter. Interacts both with the preinitiation and elongation complexes.</text>
</comment>
<dbReference type="SMART" id="SM00531">
    <property type="entry name" value="TFIIE"/>
    <property type="match status" value="1"/>
</dbReference>
<evidence type="ECO:0000256" key="2">
    <source>
        <dbReference type="ARBA" id="ARBA00023125"/>
    </source>
</evidence>
<keyword evidence="1 4" id="KW-0805">Transcription regulation</keyword>
<dbReference type="InterPro" id="IPR036388">
    <property type="entry name" value="WH-like_DNA-bd_sf"/>
</dbReference>
<dbReference type="GO" id="GO:0006367">
    <property type="term" value="P:transcription initiation at RNA polymerase II promoter"/>
    <property type="evidence" value="ECO:0007669"/>
    <property type="project" value="InterPro"/>
</dbReference>
<name>A0A7G9YYS3_9EURY</name>
<dbReference type="PROSITE" id="PS51344">
    <property type="entry name" value="HTH_TFE_IIE"/>
    <property type="match status" value="1"/>
</dbReference>
<dbReference type="Pfam" id="PF02002">
    <property type="entry name" value="TFIIE_alpha"/>
    <property type="match status" value="1"/>
</dbReference>
<organism evidence="6">
    <name type="scientific">Candidatus Methanophagaceae archaeon ANME-1 ERB6</name>
    <dbReference type="NCBI Taxonomy" id="2759912"/>
    <lineage>
        <taxon>Archaea</taxon>
        <taxon>Methanobacteriati</taxon>
        <taxon>Methanobacteriota</taxon>
        <taxon>Stenosarchaea group</taxon>
        <taxon>Methanomicrobia</taxon>
        <taxon>Candidatus Methanophagales</taxon>
        <taxon>Candidatus Methanophagaceae</taxon>
    </lineage>
</organism>
<dbReference type="InterPro" id="IPR016481">
    <property type="entry name" value="TF_E_archaea"/>
</dbReference>